<evidence type="ECO:0000313" key="3">
    <source>
        <dbReference type="EMBL" id="KGK37674.1"/>
    </source>
</evidence>
<gene>
    <name evidence="3" type="ORF">JL09_g3156</name>
</gene>
<evidence type="ECO:0000256" key="2">
    <source>
        <dbReference type="SAM" id="MobiDB-lite"/>
    </source>
</evidence>
<organism evidence="3 4">
    <name type="scientific">Pichia kudriavzevii</name>
    <name type="common">Yeast</name>
    <name type="synonym">Issatchenkia orientalis</name>
    <dbReference type="NCBI Taxonomy" id="4909"/>
    <lineage>
        <taxon>Eukaryota</taxon>
        <taxon>Fungi</taxon>
        <taxon>Dikarya</taxon>
        <taxon>Ascomycota</taxon>
        <taxon>Saccharomycotina</taxon>
        <taxon>Pichiomycetes</taxon>
        <taxon>Pichiales</taxon>
        <taxon>Pichiaceae</taxon>
        <taxon>Pichia</taxon>
    </lineage>
</organism>
<dbReference type="HOGENOM" id="CLU_496111_0_0_1"/>
<name>A0A099P048_PICKU</name>
<keyword evidence="1" id="KW-0175">Coiled coil</keyword>
<dbReference type="AlphaFoldDB" id="A0A099P048"/>
<feature type="compositionally biased region" description="Polar residues" evidence="2">
    <location>
        <begin position="170"/>
        <end position="188"/>
    </location>
</feature>
<dbReference type="EMBL" id="JQFK01000031">
    <property type="protein sequence ID" value="KGK37674.1"/>
    <property type="molecule type" value="Genomic_DNA"/>
</dbReference>
<feature type="coiled-coil region" evidence="1">
    <location>
        <begin position="443"/>
        <end position="470"/>
    </location>
</feature>
<proteinExistence type="predicted"/>
<accession>A0A099P048</accession>
<dbReference type="Proteomes" id="UP000029867">
    <property type="component" value="Unassembled WGS sequence"/>
</dbReference>
<dbReference type="eggNOG" id="ENOG502S20W">
    <property type="taxonomic scope" value="Eukaryota"/>
</dbReference>
<feature type="region of interest" description="Disordered" evidence="2">
    <location>
        <begin position="342"/>
        <end position="369"/>
    </location>
</feature>
<feature type="compositionally biased region" description="Low complexity" evidence="2">
    <location>
        <begin position="342"/>
        <end position="361"/>
    </location>
</feature>
<evidence type="ECO:0008006" key="5">
    <source>
        <dbReference type="Google" id="ProtNLM"/>
    </source>
</evidence>
<evidence type="ECO:0000256" key="1">
    <source>
        <dbReference type="SAM" id="Coils"/>
    </source>
</evidence>
<evidence type="ECO:0000313" key="4">
    <source>
        <dbReference type="Proteomes" id="UP000029867"/>
    </source>
</evidence>
<dbReference type="VEuPathDB" id="FungiDB:C5L36_0A07930"/>
<feature type="region of interest" description="Disordered" evidence="2">
    <location>
        <begin position="149"/>
        <end position="188"/>
    </location>
</feature>
<feature type="compositionally biased region" description="Low complexity" evidence="2">
    <location>
        <begin position="150"/>
        <end position="169"/>
    </location>
</feature>
<comment type="caution">
    <text evidence="3">The sequence shown here is derived from an EMBL/GenBank/DDBJ whole genome shotgun (WGS) entry which is preliminary data.</text>
</comment>
<sequence length="549" mass="61484">MDSTTFANGNYKSYSQIDTSSLYPASNTTSSNANVDIWNNLTHSQLQNELSNTRTATSAANSTLSNSASHYDTATSFPTSLSGSNTNTGKSKLSNESLVVMDSTTFANGNYKSYSQIDTSSLYPASNTTSSNANVDIWNNLTHSQLQNELSNTRTATSAANSTLSNSASHYDTATSFPTSLPGSNTNTGKSKLSNVEMDPLSFQMLQLSTKDPSSSLSNANTPSMIQNSYFSNSNIGFNRQFNDTEKENNNSKSINAVSNQRTNLHPHNNTNWPNSNTYTSYLLQQQQQHQAQGQAQEPLTNHHVQAAQNYQHFNYKSKPTSQPPSYNNPTQSQFLSNQLNYFNTNTNSNTNNVTSPNHNNHQFTSSFDPRNLKKTITHEPLTAEDEQFDNESYRTKLQLKDIIISKLESELEKMKEFHDTVLKTKGNTQGDFEVPKNYEELYHKLVDKIQSTEAELNDTKLRLESLVTAISMNPNPTNYKNGRYDEQEVSHKIISKLKLLSEENEELSRMLSYGKSKEKDIEIALLRKQNNDLLEKVSKLEAKLNDTK</sequence>
<reference evidence="4" key="1">
    <citation type="journal article" date="2014" name="Microb. Cell Fact.">
        <title>Exploiting Issatchenkia orientalis SD108 for succinic acid production.</title>
        <authorList>
            <person name="Xiao H."/>
            <person name="Shao Z."/>
            <person name="Jiang Y."/>
            <person name="Dole S."/>
            <person name="Zhao H."/>
        </authorList>
    </citation>
    <scope>NUCLEOTIDE SEQUENCE [LARGE SCALE GENOMIC DNA]</scope>
    <source>
        <strain evidence="4">SD108</strain>
    </source>
</reference>
<protein>
    <recommendedName>
        <fullName evidence="5">Protein MUM2</fullName>
    </recommendedName>
</protein>